<keyword evidence="8" id="KW-1185">Reference proteome</keyword>
<dbReference type="PANTHER" id="PTHR30008">
    <property type="entry name" value="EXODEOXYRIBONUCLEASE 7 LARGE SUBUNIT"/>
    <property type="match status" value="1"/>
</dbReference>
<evidence type="ECO:0000256" key="2">
    <source>
        <dbReference type="ARBA" id="ARBA00022722"/>
    </source>
</evidence>
<dbReference type="GO" id="GO:0009318">
    <property type="term" value="C:exodeoxyribonuclease VII complex"/>
    <property type="evidence" value="ECO:0007669"/>
    <property type="project" value="UniProtKB-UniRule"/>
</dbReference>
<comment type="similarity">
    <text evidence="5">Belongs to the XseA family.</text>
</comment>
<evidence type="ECO:0000256" key="5">
    <source>
        <dbReference type="RuleBase" id="RU004355"/>
    </source>
</evidence>
<dbReference type="InterPro" id="IPR020579">
    <property type="entry name" value="Exonuc_VII_lsu_C"/>
</dbReference>
<dbReference type="GO" id="GO:0005737">
    <property type="term" value="C:cytoplasm"/>
    <property type="evidence" value="ECO:0007669"/>
    <property type="project" value="UniProtKB-SubCell"/>
</dbReference>
<dbReference type="GO" id="GO:0003676">
    <property type="term" value="F:nucleic acid binding"/>
    <property type="evidence" value="ECO:0007669"/>
    <property type="project" value="InterPro"/>
</dbReference>
<evidence type="ECO:0000256" key="1">
    <source>
        <dbReference type="ARBA" id="ARBA00022490"/>
    </source>
</evidence>
<organism evidence="7 8">
    <name type="scientific">Flavobacterium caeni</name>
    <dbReference type="NCBI Taxonomy" id="490189"/>
    <lineage>
        <taxon>Bacteria</taxon>
        <taxon>Pseudomonadati</taxon>
        <taxon>Bacteroidota</taxon>
        <taxon>Flavobacteriia</taxon>
        <taxon>Flavobacteriales</taxon>
        <taxon>Flavobacteriaceae</taxon>
        <taxon>Flavobacterium</taxon>
    </lineage>
</organism>
<evidence type="ECO:0000259" key="6">
    <source>
        <dbReference type="Pfam" id="PF02601"/>
    </source>
</evidence>
<dbReference type="Proteomes" id="UP000199354">
    <property type="component" value="Unassembled WGS sequence"/>
</dbReference>
<proteinExistence type="inferred from homology"/>
<evidence type="ECO:0000313" key="8">
    <source>
        <dbReference type="Proteomes" id="UP000199354"/>
    </source>
</evidence>
<keyword evidence="1" id="KW-0963">Cytoplasm</keyword>
<evidence type="ECO:0000256" key="4">
    <source>
        <dbReference type="ARBA" id="ARBA00022839"/>
    </source>
</evidence>
<protein>
    <recommendedName>
        <fullName evidence="5">Exodeoxyribonuclease 7 large subunit</fullName>
        <ecNumber evidence="5">3.1.11.6</ecNumber>
    </recommendedName>
</protein>
<evidence type="ECO:0000256" key="3">
    <source>
        <dbReference type="ARBA" id="ARBA00022801"/>
    </source>
</evidence>
<dbReference type="InterPro" id="IPR025824">
    <property type="entry name" value="OB-fold_nuc-bd_dom"/>
</dbReference>
<comment type="subcellular location">
    <subcellularLocation>
        <location evidence="5">Cytoplasm</location>
    </subcellularLocation>
</comment>
<gene>
    <name evidence="7" type="ORF">SAMN02927903_03286</name>
</gene>
<keyword evidence="3 5" id="KW-0378">Hydrolase</keyword>
<dbReference type="GO" id="GO:0006308">
    <property type="term" value="P:DNA catabolic process"/>
    <property type="evidence" value="ECO:0007669"/>
    <property type="project" value="UniProtKB-UniRule"/>
</dbReference>
<dbReference type="STRING" id="490189.SAMN02927903_03286"/>
<dbReference type="InterPro" id="IPR003753">
    <property type="entry name" value="Exonuc_VII_L"/>
</dbReference>
<feature type="domain" description="Exonuclease VII large subunit C-terminal" evidence="6">
    <location>
        <begin position="106"/>
        <end position="418"/>
    </location>
</feature>
<sequence length="427" mass="48812">MNKLNHYSHSGHCYPELVEKFEGKVIAQIKSNLWRDDYNNINRNFIRTLKEPLKDGIKILFLAKISFDPVYGISLQIIDIDPSFTLGDLEKEKQETIEKLNAEKIFSLNKTRKLPLLPKRIAIISVETSKGYADFLKVLEENSWNYKFFHYLFPSLLQGEKAIPGIITQLKRIEKVIHHFDVVAIIRGGGGDVGLSCYNDFELSKAIATFPIPIITGIGHATNETVSEMVSYQNAITPTKIAEFLIQKFHNFSVPVERAKDLIIDKSKRILSEEKTRVQSEAKLFRSVTETIILKNRNEVENAKKLISQHSQFMLKTNIGYVNYYNDQVFKSSIFKLKQNALILEQLKVNLQIQTTNTFKQDRLNINNLERNLLILDPINILKRGFSITLHNGKAVKDISEVSEGDLIETKVFNGKISSIVKNKNNG</sequence>
<dbReference type="PANTHER" id="PTHR30008:SF0">
    <property type="entry name" value="EXODEOXYRIBONUCLEASE 7 LARGE SUBUNIT"/>
    <property type="match status" value="1"/>
</dbReference>
<dbReference type="EC" id="3.1.11.6" evidence="5"/>
<comment type="catalytic activity">
    <reaction evidence="5">
        <text>Exonucleolytic cleavage in either 5'- to 3'- or 3'- to 5'-direction to yield nucleoside 5'-phosphates.</text>
        <dbReference type="EC" id="3.1.11.6"/>
    </reaction>
</comment>
<keyword evidence="2 5" id="KW-0540">Nuclease</keyword>
<evidence type="ECO:0000313" key="7">
    <source>
        <dbReference type="EMBL" id="SCY99501.1"/>
    </source>
</evidence>
<dbReference type="EMBL" id="FMVF01000036">
    <property type="protein sequence ID" value="SCY99501.1"/>
    <property type="molecule type" value="Genomic_DNA"/>
</dbReference>
<accession>A0A1G5KGY6</accession>
<name>A0A1G5KGY6_9FLAO</name>
<dbReference type="CDD" id="cd04489">
    <property type="entry name" value="ExoVII_LU_OBF"/>
    <property type="match status" value="1"/>
</dbReference>
<dbReference type="Pfam" id="PF02601">
    <property type="entry name" value="Exonuc_VII_L"/>
    <property type="match status" value="1"/>
</dbReference>
<reference evidence="7 8" key="1">
    <citation type="submission" date="2016-10" db="EMBL/GenBank/DDBJ databases">
        <authorList>
            <person name="de Groot N.N."/>
        </authorList>
    </citation>
    <scope>NUCLEOTIDE SEQUENCE [LARGE SCALE GENOMIC DNA]</scope>
    <source>
        <strain evidence="7 8">CGMCC 1.7031</strain>
    </source>
</reference>
<keyword evidence="4 5" id="KW-0269">Exonuclease</keyword>
<dbReference type="NCBIfam" id="TIGR00237">
    <property type="entry name" value="xseA"/>
    <property type="match status" value="1"/>
</dbReference>
<dbReference type="AlphaFoldDB" id="A0A1G5KGY6"/>
<dbReference type="GO" id="GO:0008855">
    <property type="term" value="F:exodeoxyribonuclease VII activity"/>
    <property type="evidence" value="ECO:0007669"/>
    <property type="project" value="UniProtKB-UniRule"/>
</dbReference>